<evidence type="ECO:0000313" key="1">
    <source>
        <dbReference type="EMBL" id="KAJ7560148.1"/>
    </source>
</evidence>
<dbReference type="EMBL" id="CM055095">
    <property type="protein sequence ID" value="KAJ7560148.1"/>
    <property type="molecule type" value="Genomic_DNA"/>
</dbReference>
<accession>A0ACC2E106</accession>
<protein>
    <submittedName>
        <fullName evidence="1">Uncharacterized protein</fullName>
    </submittedName>
</protein>
<dbReference type="Proteomes" id="UP001162992">
    <property type="component" value="Chromosome 4"/>
</dbReference>
<proteinExistence type="predicted"/>
<keyword evidence="2" id="KW-1185">Reference proteome</keyword>
<organism evidence="1 2">
    <name type="scientific">Diphasiastrum complanatum</name>
    <name type="common">Issler's clubmoss</name>
    <name type="synonym">Lycopodium complanatum</name>
    <dbReference type="NCBI Taxonomy" id="34168"/>
    <lineage>
        <taxon>Eukaryota</taxon>
        <taxon>Viridiplantae</taxon>
        <taxon>Streptophyta</taxon>
        <taxon>Embryophyta</taxon>
        <taxon>Tracheophyta</taxon>
        <taxon>Lycopodiopsida</taxon>
        <taxon>Lycopodiales</taxon>
        <taxon>Lycopodiaceae</taxon>
        <taxon>Lycopodioideae</taxon>
        <taxon>Diphasiastrum</taxon>
    </lineage>
</organism>
<reference evidence="2" key="1">
    <citation type="journal article" date="2024" name="Proc. Natl. Acad. Sci. U.S.A.">
        <title>Extraordinary preservation of gene collinearity over three hundred million years revealed in homosporous lycophytes.</title>
        <authorList>
            <person name="Li C."/>
            <person name="Wickell D."/>
            <person name="Kuo L.Y."/>
            <person name="Chen X."/>
            <person name="Nie B."/>
            <person name="Liao X."/>
            <person name="Peng D."/>
            <person name="Ji J."/>
            <person name="Jenkins J."/>
            <person name="Williams M."/>
            <person name="Shu S."/>
            <person name="Plott C."/>
            <person name="Barry K."/>
            <person name="Rajasekar S."/>
            <person name="Grimwood J."/>
            <person name="Han X."/>
            <person name="Sun S."/>
            <person name="Hou Z."/>
            <person name="He W."/>
            <person name="Dai G."/>
            <person name="Sun C."/>
            <person name="Schmutz J."/>
            <person name="Leebens-Mack J.H."/>
            <person name="Li F.W."/>
            <person name="Wang L."/>
        </authorList>
    </citation>
    <scope>NUCLEOTIDE SEQUENCE [LARGE SCALE GENOMIC DNA]</scope>
    <source>
        <strain evidence="2">cv. PW_Plant_1</strain>
    </source>
</reference>
<name>A0ACC2E106_DIPCM</name>
<evidence type="ECO:0000313" key="2">
    <source>
        <dbReference type="Proteomes" id="UP001162992"/>
    </source>
</evidence>
<comment type="caution">
    <text evidence="1">The sequence shown here is derived from an EMBL/GenBank/DDBJ whole genome shotgun (WGS) entry which is preliminary data.</text>
</comment>
<gene>
    <name evidence="1" type="ORF">O6H91_04G116100</name>
</gene>
<sequence length="531" mass="58976">MANTCFETVTHIPKDWSDFEMQSYFNSDSNHLSVLNSRNVDLDAERSLMVSTLSHVVQGGSKLEAQGLEPGCSIYQEPSLIHSPGSGKRFREEGMISSSREVADYLQGGFFSGQTAAQSVSHWSNLAQSSLPVEWQAKKYKRIAEENIDRIGYSPEHSSSSSDSGKTLDQPQHPFAYNLKEDQETATCECTQASAAVLSVDPSVEKLTLDDSAGSSSRHIPAARRRRYRGVRQRPWGKWAAEIRDPKKAARVWLGTFNTEEDAARAYDAAAVKFRGIRARLNFPDDPHIFSDFRLEFGSSSADQPSDITPAASMPMASPPTSFPEDPLSQTYKLSTQLPNADRSQLVSPSTFSLLSSINSDDVGFQQFDELSEFSFSAFLDLSSDPISLHKQIPTTLEDTKELPLHNESRSQTDLENSSLWQRRRSASPTPSTLAIDQLNLQPESSFHLLQNSSSISTELMGSNVEANELWQQTATTDLQTQTQTQAQSQVPCSNPILSFEQIFAQSPAWSPTQLRLLFEDPFPRNTNLDL</sequence>